<evidence type="ECO:0000313" key="3">
    <source>
        <dbReference type="EMBL" id="GEQ23046.1"/>
    </source>
</evidence>
<evidence type="ECO:0000313" key="6">
    <source>
        <dbReference type="Proteomes" id="UP000321089"/>
    </source>
</evidence>
<proteinExistence type="inferred from homology"/>
<name>A0A2S7F7I7_CLOBU</name>
<dbReference type="Proteomes" id="UP000238081">
    <property type="component" value="Unassembled WGS sequence"/>
</dbReference>
<comment type="similarity">
    <text evidence="1">Belongs to the Nudix hydrolase family.</text>
</comment>
<reference evidence="4 5" key="1">
    <citation type="submission" date="2016-01" db="EMBL/GenBank/DDBJ databases">
        <title>Characterization of the Clostridium difficile lineages that are prevalent in Hong Kong and China.</title>
        <authorList>
            <person name="Kwok J.S.-L."/>
            <person name="Lam W.-Y."/>
            <person name="Ip M."/>
            <person name="Chan T.-F."/>
            <person name="Hawkey P.M."/>
            <person name="Tsui S.K.-W."/>
        </authorList>
    </citation>
    <scope>NUCLEOTIDE SEQUENCE [LARGE SCALE GENOMIC DNA]</scope>
    <source>
        <strain evidence="4 5">300064</strain>
    </source>
</reference>
<evidence type="ECO:0000259" key="2">
    <source>
        <dbReference type="PROSITE" id="PS51462"/>
    </source>
</evidence>
<dbReference type="Gene3D" id="3.90.79.10">
    <property type="entry name" value="Nucleoside Triphosphate Pyrophosphohydrolase"/>
    <property type="match status" value="1"/>
</dbReference>
<dbReference type="AlphaFoldDB" id="A0A2S7F7I7"/>
<dbReference type="PANTHER" id="PTHR43736:SF1">
    <property type="entry name" value="DIHYDRONEOPTERIN TRIPHOSPHATE DIPHOSPHATASE"/>
    <property type="match status" value="1"/>
</dbReference>
<evidence type="ECO:0000313" key="5">
    <source>
        <dbReference type="Proteomes" id="UP000238081"/>
    </source>
</evidence>
<dbReference type="EMBL" id="LRDH01000129">
    <property type="protein sequence ID" value="PPV12965.1"/>
    <property type="molecule type" value="Genomic_DNA"/>
</dbReference>
<dbReference type="PROSITE" id="PS51462">
    <property type="entry name" value="NUDIX"/>
    <property type="match status" value="1"/>
</dbReference>
<dbReference type="EMBL" id="BKBC01000074">
    <property type="protein sequence ID" value="GEQ23046.1"/>
    <property type="molecule type" value="Genomic_DNA"/>
</dbReference>
<feature type="domain" description="Nudix hydrolase" evidence="2">
    <location>
        <begin position="52"/>
        <end position="189"/>
    </location>
</feature>
<keyword evidence="4" id="KW-0378">Hydrolase</keyword>
<dbReference type="InterPro" id="IPR015797">
    <property type="entry name" value="NUDIX_hydrolase-like_dom_sf"/>
</dbReference>
<dbReference type="CDD" id="cd03674">
    <property type="entry name" value="NUDIX_Hydrolase"/>
    <property type="match status" value="1"/>
</dbReference>
<organism evidence="4 5">
    <name type="scientific">Clostridium butyricum</name>
    <dbReference type="NCBI Taxonomy" id="1492"/>
    <lineage>
        <taxon>Bacteria</taxon>
        <taxon>Bacillati</taxon>
        <taxon>Bacillota</taxon>
        <taxon>Clostridia</taxon>
        <taxon>Eubacteriales</taxon>
        <taxon>Clostridiaceae</taxon>
        <taxon>Clostridium</taxon>
    </lineage>
</organism>
<sequence>MENNIIPRFENYNWIDEIRKYIPYNKQEEKDKELILKCINNYDDLLFRENPIAHITSSGYIVNKDRTKVLMIHHNIYKTWAWTGGHADGDPDLIHVAIKEAIEETGVKHFHVVSEEILSLDVLTVDGHIKKGHYVSSHLHLSLAYLLECNENDKLIVKEDENSGVMWIPINEIDKYSNEPYMINLYNKFNEKIKVNPSFK</sequence>
<dbReference type="SUPFAM" id="SSF55811">
    <property type="entry name" value="Nudix"/>
    <property type="match status" value="1"/>
</dbReference>
<accession>A0A2S7F7I7</accession>
<dbReference type="GO" id="GO:0016787">
    <property type="term" value="F:hydrolase activity"/>
    <property type="evidence" value="ECO:0007669"/>
    <property type="project" value="UniProtKB-KW"/>
</dbReference>
<dbReference type="Pfam" id="PF00293">
    <property type="entry name" value="NUDIX"/>
    <property type="match status" value="1"/>
</dbReference>
<comment type="caution">
    <text evidence="4">The sequence shown here is derived from an EMBL/GenBank/DDBJ whole genome shotgun (WGS) entry which is preliminary data.</text>
</comment>
<reference evidence="3 6" key="2">
    <citation type="submission" date="2019-07" db="EMBL/GenBank/DDBJ databases">
        <title>Whole genome shotgun sequence of Clostridium butyricum NBRC 3858.</title>
        <authorList>
            <person name="Hosoyama A."/>
            <person name="Uohara A."/>
            <person name="Ohji S."/>
            <person name="Ichikawa N."/>
        </authorList>
    </citation>
    <scope>NUCLEOTIDE SEQUENCE [LARGE SCALE GENOMIC DNA]</scope>
    <source>
        <strain evidence="3 6">NBRC 3858</strain>
    </source>
</reference>
<gene>
    <name evidence="4" type="ORF">AWN73_04195</name>
    <name evidence="3" type="ORF">CBU02nite_35520</name>
</gene>
<dbReference type="InterPro" id="IPR000086">
    <property type="entry name" value="NUDIX_hydrolase_dom"/>
</dbReference>
<dbReference type="Proteomes" id="UP000321089">
    <property type="component" value="Unassembled WGS sequence"/>
</dbReference>
<dbReference type="RefSeq" id="WP_024039389.1">
    <property type="nucleotide sequence ID" value="NZ_BKBC01000074.1"/>
</dbReference>
<protein>
    <submittedName>
        <fullName evidence="4">NUDIX hydrolase</fullName>
    </submittedName>
</protein>
<evidence type="ECO:0000256" key="1">
    <source>
        <dbReference type="ARBA" id="ARBA00005582"/>
    </source>
</evidence>
<evidence type="ECO:0000313" key="4">
    <source>
        <dbReference type="EMBL" id="PPV12965.1"/>
    </source>
</evidence>
<dbReference type="PANTHER" id="PTHR43736">
    <property type="entry name" value="ADP-RIBOSE PYROPHOSPHATASE"/>
    <property type="match status" value="1"/>
</dbReference>